<name>A0ABR7D0A7_9BACT</name>
<dbReference type="RefSeq" id="WP_186975919.1">
    <property type="nucleotide sequence ID" value="NZ_JACOOH010000004.1"/>
</dbReference>
<comment type="caution">
    <text evidence="1">The sequence shown here is derived from an EMBL/GenBank/DDBJ whole genome shotgun (WGS) entry which is preliminary data.</text>
</comment>
<organism evidence="1 2">
    <name type="scientific">Butyricimonas hominis</name>
    <dbReference type="NCBI Taxonomy" id="2763032"/>
    <lineage>
        <taxon>Bacteria</taxon>
        <taxon>Pseudomonadati</taxon>
        <taxon>Bacteroidota</taxon>
        <taxon>Bacteroidia</taxon>
        <taxon>Bacteroidales</taxon>
        <taxon>Odoribacteraceae</taxon>
        <taxon>Butyricimonas</taxon>
    </lineage>
</organism>
<gene>
    <name evidence="1" type="ORF">H8S64_09670</name>
</gene>
<evidence type="ECO:0000313" key="1">
    <source>
        <dbReference type="EMBL" id="MBC5621366.1"/>
    </source>
</evidence>
<dbReference type="Pfam" id="PF13620">
    <property type="entry name" value="CarboxypepD_reg"/>
    <property type="match status" value="1"/>
</dbReference>
<dbReference type="Proteomes" id="UP000646484">
    <property type="component" value="Unassembled WGS sequence"/>
</dbReference>
<sequence length="105" mass="11492">MRTKIVFILLILGGIILGNHLSTNALDIQKKVTGTVTDTTGKPLSDVTIMIKGREVGTRTNTKGTYVLFVTNADTLVFSKKEMKTQEVSVGQKTQIDIVLQKAKK</sequence>
<dbReference type="InterPro" id="IPR008969">
    <property type="entry name" value="CarboxyPept-like_regulatory"/>
</dbReference>
<dbReference type="Gene3D" id="2.60.40.1120">
    <property type="entry name" value="Carboxypeptidase-like, regulatory domain"/>
    <property type="match status" value="1"/>
</dbReference>
<evidence type="ECO:0000313" key="2">
    <source>
        <dbReference type="Proteomes" id="UP000646484"/>
    </source>
</evidence>
<keyword evidence="2" id="KW-1185">Reference proteome</keyword>
<dbReference type="SUPFAM" id="SSF49464">
    <property type="entry name" value="Carboxypeptidase regulatory domain-like"/>
    <property type="match status" value="1"/>
</dbReference>
<protein>
    <submittedName>
        <fullName evidence="1">Carboxypeptidase regulatory-like domain-containing protein</fullName>
    </submittedName>
</protein>
<proteinExistence type="predicted"/>
<accession>A0ABR7D0A7</accession>
<reference evidence="1 2" key="1">
    <citation type="submission" date="2020-08" db="EMBL/GenBank/DDBJ databases">
        <title>Genome public.</title>
        <authorList>
            <person name="Liu C."/>
            <person name="Sun Q."/>
        </authorList>
    </citation>
    <scope>NUCLEOTIDE SEQUENCE [LARGE SCALE GENOMIC DNA]</scope>
    <source>
        <strain evidence="1 2">NSJ-56</strain>
    </source>
</reference>
<dbReference type="EMBL" id="JACOOH010000004">
    <property type="protein sequence ID" value="MBC5621366.1"/>
    <property type="molecule type" value="Genomic_DNA"/>
</dbReference>